<comment type="subunit">
    <text evidence="8">Interacts with UBE2C/UbcH10 (E2 ubiquitin-conjugating enzyme). In vitro, interacts with cyclin-B.</text>
</comment>
<proteinExistence type="predicted"/>
<evidence type="ECO:0000256" key="3">
    <source>
        <dbReference type="ARBA" id="ARBA00013646"/>
    </source>
</evidence>
<dbReference type="GO" id="GO:0000209">
    <property type="term" value="P:protein polyubiquitination"/>
    <property type="evidence" value="ECO:0007669"/>
    <property type="project" value="TreeGrafter"/>
</dbReference>
<dbReference type="GO" id="GO:0031624">
    <property type="term" value="F:ubiquitin conjugating enzyme binding"/>
    <property type="evidence" value="ECO:0007669"/>
    <property type="project" value="TreeGrafter"/>
</dbReference>
<evidence type="ECO:0000256" key="4">
    <source>
        <dbReference type="ARBA" id="ARBA00029737"/>
    </source>
</evidence>
<dbReference type="GO" id="GO:0005829">
    <property type="term" value="C:cytosol"/>
    <property type="evidence" value="ECO:0007669"/>
    <property type="project" value="TreeGrafter"/>
</dbReference>
<dbReference type="VEuPathDB" id="VectorBase:HLOH_042053"/>
<dbReference type="GO" id="GO:0005634">
    <property type="term" value="C:nucleus"/>
    <property type="evidence" value="ECO:0007669"/>
    <property type="project" value="TreeGrafter"/>
</dbReference>
<dbReference type="PANTHER" id="PTHR31531:SF2">
    <property type="entry name" value="E3 UBIQUITIN-PROTEIN LIGASE E3D"/>
    <property type="match status" value="1"/>
</dbReference>
<comment type="caution">
    <text evidence="9">The sequence shown here is derived from an EMBL/GenBank/DDBJ whole genome shotgun (WGS) entry which is preliminary data.</text>
</comment>
<evidence type="ECO:0000256" key="5">
    <source>
        <dbReference type="ARBA" id="ARBA00032234"/>
    </source>
</evidence>
<dbReference type="EMBL" id="JABSTR010000005">
    <property type="protein sequence ID" value="KAH9372180.1"/>
    <property type="molecule type" value="Genomic_DNA"/>
</dbReference>
<gene>
    <name evidence="9" type="ORF">HPB48_021103</name>
</gene>
<dbReference type="GO" id="GO:0006513">
    <property type="term" value="P:protein monoubiquitination"/>
    <property type="evidence" value="ECO:0007669"/>
    <property type="project" value="TreeGrafter"/>
</dbReference>
<dbReference type="Pfam" id="PF09814">
    <property type="entry name" value="HECT_2"/>
    <property type="match status" value="1"/>
</dbReference>
<comment type="function">
    <text evidence="7">E3 ubiquitin-protein ligase which accepts ubiquitin from specific E2 ubiquitin-conjugating enzymes, and transfers it to substrates, generally promoting their degradation by the proteasome. Independently of its E3 ubiquitin-protein ligase activity, acts as an inhibitor of CPSF3 endonuclease activity by blocking CPSF3 active site.</text>
</comment>
<keyword evidence="10" id="KW-1185">Reference proteome</keyword>
<dbReference type="GO" id="GO:0061630">
    <property type="term" value="F:ubiquitin protein ligase activity"/>
    <property type="evidence" value="ECO:0007669"/>
    <property type="project" value="UniProtKB-EC"/>
</dbReference>
<dbReference type="AlphaFoldDB" id="A0A9J6GCR7"/>
<dbReference type="GO" id="GO:0051865">
    <property type="term" value="P:protein autoubiquitination"/>
    <property type="evidence" value="ECO:0007669"/>
    <property type="project" value="TreeGrafter"/>
</dbReference>
<protein>
    <recommendedName>
        <fullName evidence="3">E3 ubiquitin-protein ligase E3D</fullName>
        <ecNumber evidence="2">2.3.2.26</ecNumber>
    </recommendedName>
    <alternativeName>
        <fullName evidence="6">HECT-type E3 ubiquitin transferase E3D</fullName>
    </alternativeName>
    <alternativeName>
        <fullName evidence="5">UbcH10-binding protein with a HECT-like domain</fullName>
    </alternativeName>
    <alternativeName>
        <fullName evidence="4">Ubiquitin-conjugating enzyme E2C-binding protein</fullName>
    </alternativeName>
</protein>
<dbReference type="GO" id="GO:0000151">
    <property type="term" value="C:ubiquitin ligase complex"/>
    <property type="evidence" value="ECO:0007669"/>
    <property type="project" value="TreeGrafter"/>
</dbReference>
<dbReference type="Proteomes" id="UP000821853">
    <property type="component" value="Chromosome 3"/>
</dbReference>
<evidence type="ECO:0000256" key="2">
    <source>
        <dbReference type="ARBA" id="ARBA00012485"/>
    </source>
</evidence>
<evidence type="ECO:0000256" key="1">
    <source>
        <dbReference type="ARBA" id="ARBA00000885"/>
    </source>
</evidence>
<reference evidence="9 10" key="1">
    <citation type="journal article" date="2020" name="Cell">
        <title>Large-Scale Comparative Analyses of Tick Genomes Elucidate Their Genetic Diversity and Vector Capacities.</title>
        <authorList>
            <consortium name="Tick Genome and Microbiome Consortium (TIGMIC)"/>
            <person name="Jia N."/>
            <person name="Wang J."/>
            <person name="Shi W."/>
            <person name="Du L."/>
            <person name="Sun Y."/>
            <person name="Zhan W."/>
            <person name="Jiang J.F."/>
            <person name="Wang Q."/>
            <person name="Zhang B."/>
            <person name="Ji P."/>
            <person name="Bell-Sakyi L."/>
            <person name="Cui X.M."/>
            <person name="Yuan T.T."/>
            <person name="Jiang B.G."/>
            <person name="Yang W.F."/>
            <person name="Lam T.T."/>
            <person name="Chang Q.C."/>
            <person name="Ding S.J."/>
            <person name="Wang X.J."/>
            <person name="Zhu J.G."/>
            <person name="Ruan X.D."/>
            <person name="Zhao L."/>
            <person name="Wei J.T."/>
            <person name="Ye R.Z."/>
            <person name="Que T.C."/>
            <person name="Du C.H."/>
            <person name="Zhou Y.H."/>
            <person name="Cheng J.X."/>
            <person name="Dai P.F."/>
            <person name="Guo W.B."/>
            <person name="Han X.H."/>
            <person name="Huang E.J."/>
            <person name="Li L.F."/>
            <person name="Wei W."/>
            <person name="Gao Y.C."/>
            <person name="Liu J.Z."/>
            <person name="Shao H.Z."/>
            <person name="Wang X."/>
            <person name="Wang C.C."/>
            <person name="Yang T.C."/>
            <person name="Huo Q.B."/>
            <person name="Li W."/>
            <person name="Chen H.Y."/>
            <person name="Chen S.E."/>
            <person name="Zhou L.G."/>
            <person name="Ni X.B."/>
            <person name="Tian J.H."/>
            <person name="Sheng Y."/>
            <person name="Liu T."/>
            <person name="Pan Y.S."/>
            <person name="Xia L.Y."/>
            <person name="Li J."/>
            <person name="Zhao F."/>
            <person name="Cao W.C."/>
        </authorList>
    </citation>
    <scope>NUCLEOTIDE SEQUENCE [LARGE SCALE GENOMIC DNA]</scope>
    <source>
        <strain evidence="9">HaeL-2018</strain>
    </source>
</reference>
<dbReference type="EC" id="2.3.2.26" evidence="2"/>
<evidence type="ECO:0000313" key="9">
    <source>
        <dbReference type="EMBL" id="KAH9372180.1"/>
    </source>
</evidence>
<evidence type="ECO:0000256" key="6">
    <source>
        <dbReference type="ARBA" id="ARBA00032298"/>
    </source>
</evidence>
<evidence type="ECO:0000256" key="8">
    <source>
        <dbReference type="ARBA" id="ARBA00064185"/>
    </source>
</evidence>
<organism evidence="9 10">
    <name type="scientific">Haemaphysalis longicornis</name>
    <name type="common">Bush tick</name>
    <dbReference type="NCBI Taxonomy" id="44386"/>
    <lineage>
        <taxon>Eukaryota</taxon>
        <taxon>Metazoa</taxon>
        <taxon>Ecdysozoa</taxon>
        <taxon>Arthropoda</taxon>
        <taxon>Chelicerata</taxon>
        <taxon>Arachnida</taxon>
        <taxon>Acari</taxon>
        <taxon>Parasitiformes</taxon>
        <taxon>Ixodida</taxon>
        <taxon>Ixodoidea</taxon>
        <taxon>Ixodidae</taxon>
        <taxon>Haemaphysalinae</taxon>
        <taxon>Haemaphysalis</taxon>
    </lineage>
</organism>
<dbReference type="PANTHER" id="PTHR31531">
    <property type="entry name" value="E3 UBIQUITIN-PROTEIN LIGASE E3D FAMILY MEMBER"/>
    <property type="match status" value="1"/>
</dbReference>
<comment type="catalytic activity">
    <reaction evidence="1">
        <text>S-ubiquitinyl-[E2 ubiquitin-conjugating enzyme]-L-cysteine + [acceptor protein]-L-lysine = [E2 ubiquitin-conjugating enzyme]-L-cysteine + N(6)-ubiquitinyl-[acceptor protein]-L-lysine.</text>
        <dbReference type="EC" id="2.3.2.26"/>
    </reaction>
</comment>
<dbReference type="OMA" id="FCHKHES"/>
<evidence type="ECO:0000313" key="10">
    <source>
        <dbReference type="Proteomes" id="UP000821853"/>
    </source>
</evidence>
<evidence type="ECO:0000256" key="7">
    <source>
        <dbReference type="ARBA" id="ARBA00053831"/>
    </source>
</evidence>
<dbReference type="OrthoDB" id="6485024at2759"/>
<dbReference type="GO" id="GO:0030332">
    <property type="term" value="F:cyclin binding"/>
    <property type="evidence" value="ECO:0007669"/>
    <property type="project" value="TreeGrafter"/>
</dbReference>
<sequence>MDINIEARRSLKICKLQLIAWDSSCVGPITAECSASSLTVVSRRADSEERATFELRFPDGYVFQEGTLSPIRTDQGVRRRGGAALEPCREVTFGGVPFDRTDAVGREANREPVPGVPYSVDCAQCSAPILRRGAAFRRVLPLPSEGWREAAGDWFCHDHGDPKNGGIPDVLAPKEDELFTSADRFLVHHSAVQDGVVANDGRLRCSVCQRVVGKKDSCAASALFTTRVQVASDAQSRVPCSAGDAAFVVSSLIRGQLLINTNCRIILESEGDRSLLLWLMETGLEHCAASGLQPGTTCLCPAQASNQGAAAF</sequence>
<name>A0A9J6GCR7_HAELO</name>
<accession>A0A9J6GCR7</accession>
<dbReference type="InterPro" id="IPR019193">
    <property type="entry name" value="UBQ-conj_enz_E2-bd_prot"/>
</dbReference>
<dbReference type="GO" id="GO:0043161">
    <property type="term" value="P:proteasome-mediated ubiquitin-dependent protein catabolic process"/>
    <property type="evidence" value="ECO:0007669"/>
    <property type="project" value="TreeGrafter"/>
</dbReference>